<evidence type="ECO:0000313" key="5">
    <source>
        <dbReference type="EMBL" id="MUP04040.1"/>
    </source>
</evidence>
<dbReference type="GeneID" id="60681275"/>
<dbReference type="InterPro" id="IPR002563">
    <property type="entry name" value="Flavin_Rdtase-like_dom"/>
</dbReference>
<dbReference type="PANTHER" id="PTHR30466:SF11">
    <property type="entry name" value="FLAVIN-DEPENDENT MONOOXYGENASE, REDUCTASE SUBUNIT HSAB"/>
    <property type="match status" value="1"/>
</dbReference>
<dbReference type="Pfam" id="PF01613">
    <property type="entry name" value="Flavin_Reduct"/>
    <property type="match status" value="1"/>
</dbReference>
<feature type="domain" description="Flavin reductase like" evidence="3">
    <location>
        <begin position="18"/>
        <end position="161"/>
    </location>
</feature>
<dbReference type="Proteomes" id="UP000440716">
    <property type="component" value="Unassembled WGS sequence"/>
</dbReference>
<evidence type="ECO:0000256" key="2">
    <source>
        <dbReference type="ARBA" id="ARBA00023002"/>
    </source>
</evidence>
<organism evidence="4 8">
    <name type="scientific">Agrobacterium vitis</name>
    <name type="common">Rhizobium vitis</name>
    <dbReference type="NCBI Taxonomy" id="373"/>
    <lineage>
        <taxon>Bacteria</taxon>
        <taxon>Pseudomonadati</taxon>
        <taxon>Pseudomonadota</taxon>
        <taxon>Alphaproteobacteria</taxon>
        <taxon>Hyphomicrobiales</taxon>
        <taxon>Rhizobiaceae</taxon>
        <taxon>Rhizobium/Agrobacterium group</taxon>
        <taxon>Agrobacterium</taxon>
    </lineage>
</organism>
<dbReference type="EMBL" id="WPHU01000005">
    <property type="protein sequence ID" value="MVA57139.1"/>
    <property type="molecule type" value="Genomic_DNA"/>
</dbReference>
<dbReference type="SMART" id="SM00903">
    <property type="entry name" value="Flavin_Reduct"/>
    <property type="match status" value="1"/>
</dbReference>
<dbReference type="InterPro" id="IPR050268">
    <property type="entry name" value="NADH-dep_flavin_reductase"/>
</dbReference>
<evidence type="ECO:0000313" key="9">
    <source>
        <dbReference type="Proteomes" id="UP000440716"/>
    </source>
</evidence>
<reference evidence="5 7" key="2">
    <citation type="submission" date="2019-11" db="EMBL/GenBank/DDBJ databases">
        <title>Whole-genome sequencing of Allorhizobium vitis.</title>
        <authorList>
            <person name="Gan H.M."/>
            <person name="Savka M.A."/>
        </authorList>
    </citation>
    <scope>NUCLEOTIDE SEQUENCE [LARGE SCALE GENOMIC DNA]</scope>
    <source>
        <strain evidence="5 7">AB4</strain>
    </source>
</reference>
<dbReference type="PANTHER" id="PTHR30466">
    <property type="entry name" value="FLAVIN REDUCTASE"/>
    <property type="match status" value="1"/>
</dbReference>
<accession>A0A120D9R4</accession>
<gene>
    <name evidence="5" type="ORF">BBI04_004300</name>
    <name evidence="4" type="ORF">DXT89_09695</name>
    <name evidence="6" type="ORF">GOZ88_13615</name>
</gene>
<reference evidence="4 8" key="1">
    <citation type="submission" date="2018-08" db="EMBL/GenBank/DDBJ databases">
        <title>Genome sequencing of Agrobacterium vitis strain ICMP 10754.</title>
        <authorList>
            <person name="Visnovsky S.B."/>
            <person name="Pitman A.R."/>
        </authorList>
    </citation>
    <scope>NUCLEOTIDE SEQUENCE [LARGE SCALE GENOMIC DNA]</scope>
    <source>
        <strain evidence="4 8">ICMP 10754</strain>
    </source>
</reference>
<comment type="similarity">
    <text evidence="1">Belongs to the non-flavoprotein flavin reductase family.</text>
</comment>
<reference evidence="6 9" key="3">
    <citation type="submission" date="2019-12" db="EMBL/GenBank/DDBJ databases">
        <title>Whole-genome sequencing of Allorhizobium vitis.</title>
        <authorList>
            <person name="Gan H.M."/>
            <person name="Szegedi E."/>
            <person name="Burr T."/>
            <person name="Savka M.A."/>
        </authorList>
    </citation>
    <scope>NUCLEOTIDE SEQUENCE [LARGE SCALE GENOMIC DNA]</scope>
    <source>
        <strain evidence="6 9">CG415</strain>
    </source>
</reference>
<sequence>MKDQEQTQLDPLTLRNAFGYFPSGVTALCALIEGKPAGMAVASFTTVSLDPPLVSVCIQNNSSTWPVLKTAERLGLSVLGSEQHGICSSLAAKGIDRFRDISWETSRAGAIFVSDAAMVIECSIHETIEAGDHQIILLRLHLFSINPHVEPLVFHRSTFRRLDTSLN</sequence>
<dbReference type="GO" id="GO:0010181">
    <property type="term" value="F:FMN binding"/>
    <property type="evidence" value="ECO:0007669"/>
    <property type="project" value="InterPro"/>
</dbReference>
<comment type="caution">
    <text evidence="4">The sequence shown here is derived from an EMBL/GenBank/DDBJ whole genome shotgun (WGS) entry which is preliminary data.</text>
</comment>
<dbReference type="Proteomes" id="UP000175993">
    <property type="component" value="Unassembled WGS sequence"/>
</dbReference>
<evidence type="ECO:0000313" key="8">
    <source>
        <dbReference type="Proteomes" id="UP000436911"/>
    </source>
</evidence>
<keyword evidence="2" id="KW-0560">Oxidoreductase</keyword>
<evidence type="ECO:0000313" key="7">
    <source>
        <dbReference type="Proteomes" id="UP000175993"/>
    </source>
</evidence>
<evidence type="ECO:0000259" key="3">
    <source>
        <dbReference type="SMART" id="SM00903"/>
    </source>
</evidence>
<dbReference type="AlphaFoldDB" id="A0A120D9R4"/>
<dbReference type="EMBL" id="MBEV02000002">
    <property type="protein sequence ID" value="MUP04040.1"/>
    <property type="molecule type" value="Genomic_DNA"/>
</dbReference>
<protein>
    <submittedName>
        <fullName evidence="4">Flavin reductase</fullName>
    </submittedName>
</protein>
<evidence type="ECO:0000313" key="6">
    <source>
        <dbReference type="EMBL" id="MVA57139.1"/>
    </source>
</evidence>
<proteinExistence type="inferred from homology"/>
<dbReference type="OrthoDB" id="9792858at2"/>
<dbReference type="Proteomes" id="UP000436911">
    <property type="component" value="Unassembled WGS sequence"/>
</dbReference>
<evidence type="ECO:0000313" key="4">
    <source>
        <dbReference type="EMBL" id="KAA3528554.1"/>
    </source>
</evidence>
<dbReference type="EMBL" id="QUSG01000004">
    <property type="protein sequence ID" value="KAA3528554.1"/>
    <property type="molecule type" value="Genomic_DNA"/>
</dbReference>
<dbReference type="SUPFAM" id="SSF50475">
    <property type="entry name" value="FMN-binding split barrel"/>
    <property type="match status" value="1"/>
</dbReference>
<dbReference type="RefSeq" id="WP_060719771.1">
    <property type="nucleotide sequence ID" value="NZ_LMVL02000002.1"/>
</dbReference>
<dbReference type="InterPro" id="IPR012349">
    <property type="entry name" value="Split_barrel_FMN-bd"/>
</dbReference>
<dbReference type="Gene3D" id="2.30.110.10">
    <property type="entry name" value="Electron Transport, Fmn-binding Protein, Chain A"/>
    <property type="match status" value="1"/>
</dbReference>
<dbReference type="GO" id="GO:0042602">
    <property type="term" value="F:riboflavin reductase (NADPH) activity"/>
    <property type="evidence" value="ECO:0007669"/>
    <property type="project" value="TreeGrafter"/>
</dbReference>
<evidence type="ECO:0000256" key="1">
    <source>
        <dbReference type="ARBA" id="ARBA00008898"/>
    </source>
</evidence>
<name>A0A120D9R4_AGRVI</name>